<keyword evidence="2 4" id="KW-0808">Transferase</keyword>
<evidence type="ECO:0000259" key="6">
    <source>
        <dbReference type="Pfam" id="PF04377"/>
    </source>
</evidence>
<dbReference type="InterPro" id="IPR007472">
    <property type="entry name" value="N-end_Aminoacyl_Trfase_C"/>
</dbReference>
<comment type="catalytic activity">
    <reaction evidence="4">
        <text>N-terminal L-aspartyl-[protein] + L-leucyl-tRNA(Leu) = N-terminal L-leucyl-L-aspartyl-[protein] + tRNA(Leu) + H(+)</text>
        <dbReference type="Rhea" id="RHEA:50420"/>
        <dbReference type="Rhea" id="RHEA-COMP:9613"/>
        <dbReference type="Rhea" id="RHEA-COMP:9622"/>
        <dbReference type="Rhea" id="RHEA-COMP:12669"/>
        <dbReference type="Rhea" id="RHEA-COMP:12674"/>
        <dbReference type="ChEBI" id="CHEBI:15378"/>
        <dbReference type="ChEBI" id="CHEBI:64720"/>
        <dbReference type="ChEBI" id="CHEBI:78442"/>
        <dbReference type="ChEBI" id="CHEBI:78494"/>
        <dbReference type="ChEBI" id="CHEBI:133042"/>
        <dbReference type="EC" id="2.3.2.29"/>
    </reaction>
</comment>
<dbReference type="GO" id="GO:0008914">
    <property type="term" value="F:leucyl-tRNA--protein transferase activity"/>
    <property type="evidence" value="ECO:0007669"/>
    <property type="project" value="UniProtKB-UniRule"/>
</dbReference>
<dbReference type="RefSeq" id="WP_051482390.1">
    <property type="nucleotide sequence ID" value="NZ_CP053627.1"/>
</dbReference>
<feature type="domain" description="N-end aminoacyl transferase N-terminal" evidence="5">
    <location>
        <begin position="19"/>
        <end position="89"/>
    </location>
</feature>
<dbReference type="PANTHER" id="PTHR21367:SF1">
    <property type="entry name" value="ARGINYL-TRNA--PROTEIN TRANSFERASE 1"/>
    <property type="match status" value="1"/>
</dbReference>
<dbReference type="OrthoDB" id="9782022at2"/>
<dbReference type="NCBIfam" id="NF002342">
    <property type="entry name" value="PRK01305.1-3"/>
    <property type="match status" value="1"/>
</dbReference>
<evidence type="ECO:0000256" key="4">
    <source>
        <dbReference type="HAMAP-Rule" id="MF_00689"/>
    </source>
</evidence>
<comment type="similarity">
    <text evidence="4">Belongs to the R-transferase family. Bpt subfamily.</text>
</comment>
<evidence type="ECO:0000259" key="5">
    <source>
        <dbReference type="Pfam" id="PF04376"/>
    </source>
</evidence>
<dbReference type="AlphaFoldDB" id="Z9JH50"/>
<protein>
    <recommendedName>
        <fullName evidence="4">Aspartate/glutamate leucyltransferase</fullName>
        <ecNumber evidence="4">2.3.2.29</ecNumber>
    </recommendedName>
</protein>
<dbReference type="InterPro" id="IPR007471">
    <property type="entry name" value="N-end_Aminoacyl_Trfase_N"/>
</dbReference>
<dbReference type="Pfam" id="PF04376">
    <property type="entry name" value="ATE_N"/>
    <property type="match status" value="1"/>
</dbReference>
<evidence type="ECO:0000313" key="10">
    <source>
        <dbReference type="Proteomes" id="UP001430701"/>
    </source>
</evidence>
<keyword evidence="3 4" id="KW-0012">Acyltransferase</keyword>
<dbReference type="InterPro" id="IPR017138">
    <property type="entry name" value="Asp_Glu_LeuTrfase"/>
</dbReference>
<evidence type="ECO:0000256" key="3">
    <source>
        <dbReference type="ARBA" id="ARBA00023315"/>
    </source>
</evidence>
<reference evidence="7 9" key="1">
    <citation type="journal article" date="2014" name="Genome Announc.">
        <title>Draft Genome Sequence of Xylella fastidiosa Pear Leaf Scorch Strain in Taiwan.</title>
        <authorList>
            <person name="Su C.C."/>
            <person name="Deng W.L."/>
            <person name="Jan F.J."/>
            <person name="Chang C.J."/>
            <person name="Huang H."/>
            <person name="Chen J."/>
        </authorList>
    </citation>
    <scope>NUCLEOTIDE SEQUENCE [LARGE SCALE GENOMIC DNA]</scope>
    <source>
        <strain evidence="7 9">PLS229</strain>
    </source>
</reference>
<dbReference type="eggNOG" id="COG2935">
    <property type="taxonomic scope" value="Bacteria"/>
</dbReference>
<dbReference type="HAMAP" id="MF_00689">
    <property type="entry name" value="Bpt"/>
    <property type="match status" value="1"/>
</dbReference>
<dbReference type="InterPro" id="IPR030700">
    <property type="entry name" value="N-end_Aminoacyl_Trfase"/>
</dbReference>
<dbReference type="EC" id="2.3.2.29" evidence="4"/>
<comment type="subcellular location">
    <subcellularLocation>
        <location evidence="4">Cytoplasm</location>
    </subcellularLocation>
</comment>
<name>Z9JH50_9GAMM</name>
<dbReference type="PATRIC" id="fig|1444770.3.peg.3050"/>
<dbReference type="Proteomes" id="UP000020406">
    <property type="component" value="Unassembled WGS sequence"/>
</dbReference>
<evidence type="ECO:0000313" key="8">
    <source>
        <dbReference type="EMBL" id="MCD8473157.1"/>
    </source>
</evidence>
<dbReference type="Proteomes" id="UP001430701">
    <property type="component" value="Unassembled WGS sequence"/>
</dbReference>
<dbReference type="Pfam" id="PF04377">
    <property type="entry name" value="ATE_C"/>
    <property type="match status" value="1"/>
</dbReference>
<dbReference type="InterPro" id="IPR016181">
    <property type="entry name" value="Acyl_CoA_acyltransferase"/>
</dbReference>
<organism evidence="7 9">
    <name type="scientific">Xylella taiwanensis</name>
    <dbReference type="NCBI Taxonomy" id="1444770"/>
    <lineage>
        <taxon>Bacteria</taxon>
        <taxon>Pseudomonadati</taxon>
        <taxon>Pseudomonadota</taxon>
        <taxon>Gammaproteobacteria</taxon>
        <taxon>Lysobacterales</taxon>
        <taxon>Lysobacteraceae</taxon>
        <taxon>Xylella</taxon>
    </lineage>
</organism>
<evidence type="ECO:0000313" key="7">
    <source>
        <dbReference type="EMBL" id="EWS77047.1"/>
    </source>
</evidence>
<dbReference type="GO" id="GO:0005737">
    <property type="term" value="C:cytoplasm"/>
    <property type="evidence" value="ECO:0007669"/>
    <property type="project" value="UniProtKB-SubCell"/>
</dbReference>
<dbReference type="KEGG" id="xtw:AB672_01970"/>
<dbReference type="SUPFAM" id="SSF55729">
    <property type="entry name" value="Acyl-CoA N-acyltransferases (Nat)"/>
    <property type="match status" value="1"/>
</dbReference>
<keyword evidence="1 4" id="KW-0963">Cytoplasm</keyword>
<dbReference type="NCBIfam" id="NF002346">
    <property type="entry name" value="PRK01305.2-3"/>
    <property type="match status" value="1"/>
</dbReference>
<sequence>MALHSEPHDDLQLFKTSHHACSYWPDRWACNLVIDPSDPRLSAIYPQALAWGFRRSGNLLYRPHCKHCGACIPVRINVNAFVPNRSQRRCLARNATLVTRTVPAERSAEHLSLYRRYLHQRHPDGGMEGHGANEFDQFLIGHWAYGRFMEIREPTTNGTLGRLLAVAVTDLTEQALSAVYTFYEPDTAARSLGTLAILHQIQWAQREQRPYLYLGYWIKDHFKMDYKRRFQALEMYDGNHWRCFTSTYGATLALQPEQPASHPTTTG</sequence>
<evidence type="ECO:0000256" key="2">
    <source>
        <dbReference type="ARBA" id="ARBA00022679"/>
    </source>
</evidence>
<comment type="catalytic activity">
    <reaction evidence="4">
        <text>N-terminal L-glutamyl-[protein] + L-leucyl-tRNA(Leu) = N-terminal L-leucyl-L-glutamyl-[protein] + tRNA(Leu) + H(+)</text>
        <dbReference type="Rhea" id="RHEA:50412"/>
        <dbReference type="Rhea" id="RHEA-COMP:9613"/>
        <dbReference type="Rhea" id="RHEA-COMP:9622"/>
        <dbReference type="Rhea" id="RHEA-COMP:12664"/>
        <dbReference type="Rhea" id="RHEA-COMP:12668"/>
        <dbReference type="ChEBI" id="CHEBI:15378"/>
        <dbReference type="ChEBI" id="CHEBI:64721"/>
        <dbReference type="ChEBI" id="CHEBI:78442"/>
        <dbReference type="ChEBI" id="CHEBI:78494"/>
        <dbReference type="ChEBI" id="CHEBI:133041"/>
        <dbReference type="EC" id="2.3.2.29"/>
    </reaction>
</comment>
<evidence type="ECO:0000256" key="1">
    <source>
        <dbReference type="ARBA" id="ARBA00022490"/>
    </source>
</evidence>
<proteinExistence type="inferred from homology"/>
<dbReference type="GO" id="GO:0071596">
    <property type="term" value="P:ubiquitin-dependent protein catabolic process via the N-end rule pathway"/>
    <property type="evidence" value="ECO:0007669"/>
    <property type="project" value="InterPro"/>
</dbReference>
<dbReference type="PANTHER" id="PTHR21367">
    <property type="entry name" value="ARGININE-TRNA-PROTEIN TRANSFERASE 1"/>
    <property type="match status" value="1"/>
</dbReference>
<keyword evidence="10" id="KW-1185">Reference proteome</keyword>
<dbReference type="NCBIfam" id="NF002341">
    <property type="entry name" value="PRK01305.1-1"/>
    <property type="match status" value="1"/>
</dbReference>
<dbReference type="GeneID" id="68900044"/>
<dbReference type="PIRSF" id="PIRSF037208">
    <property type="entry name" value="ATE_pro_prd"/>
    <property type="match status" value="1"/>
</dbReference>
<comment type="caution">
    <text evidence="7">The sequence shown here is derived from an EMBL/GenBank/DDBJ whole genome shotgun (WGS) entry which is preliminary data.</text>
</comment>
<feature type="domain" description="N-end rule aminoacyl transferase C-terminal" evidence="6">
    <location>
        <begin position="109"/>
        <end position="236"/>
    </location>
</feature>
<reference evidence="8" key="2">
    <citation type="submission" date="2021-11" db="EMBL/GenBank/DDBJ databases">
        <title>Genome sequence of Xylella taiwanensis PLS432.</title>
        <authorList>
            <person name="Weng L.-W."/>
            <person name="Su C.-C."/>
            <person name="Tsai C.-W."/>
            <person name="Kuo C.-H."/>
        </authorList>
    </citation>
    <scope>NUCLEOTIDE SEQUENCE</scope>
    <source>
        <strain evidence="8">PLS432</strain>
    </source>
</reference>
<dbReference type="STRING" id="1444770.AF72_12875"/>
<gene>
    <name evidence="4" type="primary">bpt</name>
    <name evidence="7" type="ORF">AF72_12875</name>
    <name evidence="8" type="ORF">LPH55_06730</name>
</gene>
<evidence type="ECO:0000313" key="9">
    <source>
        <dbReference type="Proteomes" id="UP000020406"/>
    </source>
</evidence>
<dbReference type="EMBL" id="JDSQ01000036">
    <property type="protein sequence ID" value="EWS77047.1"/>
    <property type="molecule type" value="Genomic_DNA"/>
</dbReference>
<dbReference type="EMBL" id="JAJPPU010000002">
    <property type="protein sequence ID" value="MCD8473157.1"/>
    <property type="molecule type" value="Genomic_DNA"/>
</dbReference>
<comment type="function">
    <text evidence="4">Functions in the N-end rule pathway of protein degradation where it conjugates Leu from its aminoacyl-tRNA to the N-termini of proteins containing an N-terminal aspartate or glutamate.</text>
</comment>
<dbReference type="GO" id="GO:0004057">
    <property type="term" value="F:arginyl-tRNA--protein transferase activity"/>
    <property type="evidence" value="ECO:0007669"/>
    <property type="project" value="InterPro"/>
</dbReference>
<accession>Z9JH50</accession>